<keyword evidence="4" id="KW-0804">Transcription</keyword>
<keyword evidence="2" id="KW-0805">Transcription regulation</keyword>
<dbReference type="Proteomes" id="UP001454036">
    <property type="component" value="Unassembled WGS sequence"/>
</dbReference>
<sequence length="70" mass="7495">MEEDEINGGDIVNGGIPVDTAKSDRAVWLMKCPPVVSKAWQNHSAESPPVAKVVVSLDPLQSNPDSQIQV</sequence>
<dbReference type="GO" id="GO:0003677">
    <property type="term" value="F:DNA binding"/>
    <property type="evidence" value="ECO:0007669"/>
    <property type="project" value="UniProtKB-KW"/>
</dbReference>
<gene>
    <name evidence="6" type="ORF">LIER_21709</name>
</gene>
<name>A0AAV3QU58_LITER</name>
<dbReference type="InterPro" id="IPR011039">
    <property type="entry name" value="TFIIF_interaction"/>
</dbReference>
<evidence type="ECO:0000256" key="4">
    <source>
        <dbReference type="ARBA" id="ARBA00023163"/>
    </source>
</evidence>
<keyword evidence="7" id="KW-1185">Reference proteome</keyword>
<dbReference type="EMBL" id="BAABME010005782">
    <property type="protein sequence ID" value="GAA0166588.1"/>
    <property type="molecule type" value="Genomic_DNA"/>
</dbReference>
<protein>
    <recommendedName>
        <fullName evidence="8">TFIIF beta subunit N-terminal domain-containing protein</fullName>
    </recommendedName>
</protein>
<dbReference type="GO" id="GO:0006367">
    <property type="term" value="P:transcription initiation at RNA polymerase II promoter"/>
    <property type="evidence" value="ECO:0007669"/>
    <property type="project" value="InterPro"/>
</dbReference>
<evidence type="ECO:0000256" key="3">
    <source>
        <dbReference type="ARBA" id="ARBA00023125"/>
    </source>
</evidence>
<dbReference type="AlphaFoldDB" id="A0AAV3QU58"/>
<evidence type="ECO:0000313" key="7">
    <source>
        <dbReference type="Proteomes" id="UP001454036"/>
    </source>
</evidence>
<comment type="caution">
    <text evidence="6">The sequence shown here is derived from an EMBL/GenBank/DDBJ whole genome shotgun (WGS) entry which is preliminary data.</text>
</comment>
<evidence type="ECO:0008006" key="8">
    <source>
        <dbReference type="Google" id="ProtNLM"/>
    </source>
</evidence>
<proteinExistence type="predicted"/>
<organism evidence="6 7">
    <name type="scientific">Lithospermum erythrorhizon</name>
    <name type="common">Purple gromwell</name>
    <name type="synonym">Lithospermum officinale var. erythrorhizon</name>
    <dbReference type="NCBI Taxonomy" id="34254"/>
    <lineage>
        <taxon>Eukaryota</taxon>
        <taxon>Viridiplantae</taxon>
        <taxon>Streptophyta</taxon>
        <taxon>Embryophyta</taxon>
        <taxon>Tracheophyta</taxon>
        <taxon>Spermatophyta</taxon>
        <taxon>Magnoliopsida</taxon>
        <taxon>eudicotyledons</taxon>
        <taxon>Gunneridae</taxon>
        <taxon>Pentapetalae</taxon>
        <taxon>asterids</taxon>
        <taxon>lamiids</taxon>
        <taxon>Boraginales</taxon>
        <taxon>Boraginaceae</taxon>
        <taxon>Boraginoideae</taxon>
        <taxon>Lithospermeae</taxon>
        <taxon>Lithospermum</taxon>
    </lineage>
</organism>
<accession>A0AAV3QU58</accession>
<keyword evidence="3" id="KW-0238">DNA-binding</keyword>
<evidence type="ECO:0000313" key="6">
    <source>
        <dbReference type="EMBL" id="GAA0166588.1"/>
    </source>
</evidence>
<dbReference type="GO" id="GO:0005634">
    <property type="term" value="C:nucleus"/>
    <property type="evidence" value="ECO:0007669"/>
    <property type="project" value="UniProtKB-SubCell"/>
</dbReference>
<dbReference type="SUPFAM" id="SSF50916">
    <property type="entry name" value="Rap30/74 interaction domains"/>
    <property type="match status" value="1"/>
</dbReference>
<evidence type="ECO:0000256" key="5">
    <source>
        <dbReference type="ARBA" id="ARBA00023242"/>
    </source>
</evidence>
<keyword evidence="5" id="KW-0539">Nucleus</keyword>
<reference evidence="6 7" key="1">
    <citation type="submission" date="2024-01" db="EMBL/GenBank/DDBJ databases">
        <title>The complete chloroplast genome sequence of Lithospermum erythrorhizon: insights into the phylogenetic relationship among Boraginaceae species and the maternal lineages of purple gromwells.</title>
        <authorList>
            <person name="Okada T."/>
            <person name="Watanabe K."/>
        </authorList>
    </citation>
    <scope>NUCLEOTIDE SEQUENCE [LARGE SCALE GENOMIC DNA]</scope>
</reference>
<evidence type="ECO:0000256" key="2">
    <source>
        <dbReference type="ARBA" id="ARBA00023015"/>
    </source>
</evidence>
<comment type="subcellular location">
    <subcellularLocation>
        <location evidence="1">Nucleus</location>
    </subcellularLocation>
</comment>
<evidence type="ECO:0000256" key="1">
    <source>
        <dbReference type="ARBA" id="ARBA00004123"/>
    </source>
</evidence>